<keyword evidence="1" id="KW-0472">Membrane</keyword>
<dbReference type="InterPro" id="IPR032250">
    <property type="entry name" value="DUF4825"/>
</dbReference>
<evidence type="ECO:0000313" key="4">
    <source>
        <dbReference type="EMBL" id="RHJ82771.1"/>
    </source>
</evidence>
<dbReference type="Proteomes" id="UP000284841">
    <property type="component" value="Unassembled WGS sequence"/>
</dbReference>
<name>A0A415DSR1_9FIRM</name>
<sequence length="337" mass="38596">MNEHKIPCELIQDLMPLYVEGLTSDPTKKHIVEHLQTCEICKEKYEKLNASIGCKETEKKLEDQKEIDYLRKVKSNNRKKLLLGFCSALLIIFIAVFIKAYIIGYEADSYTVTNISKFIDHNSVLVEGTFAGTKSVYSRYEIVTQSDGTQKVIIYGCRPSLWNKDKDFKFEIPFDAIDKSLEVYGATINQHGFFVSSLANELYKAWNPYVGDMSANNRIAQILGIRGTLGDYENELQTEKEPYNWTFKFKDKVSDPISFDRKMEAYACLLMASVGNLDKVTWTYTETVPGNKELHTASITRKEGSKLVQNEIEEKNPPAVLQNLVDYLYKSDYNVEN</sequence>
<dbReference type="RefSeq" id="WP_067541288.1">
    <property type="nucleotide sequence ID" value="NZ_AP025567.1"/>
</dbReference>
<proteinExistence type="predicted"/>
<evidence type="ECO:0000259" key="2">
    <source>
        <dbReference type="Pfam" id="PF13490"/>
    </source>
</evidence>
<evidence type="ECO:0000256" key="1">
    <source>
        <dbReference type="SAM" id="Phobius"/>
    </source>
</evidence>
<dbReference type="STRING" id="1776384.GCA_900086585_03482"/>
<evidence type="ECO:0000259" key="3">
    <source>
        <dbReference type="Pfam" id="PF16107"/>
    </source>
</evidence>
<dbReference type="OrthoDB" id="6194834at2"/>
<organism evidence="4 5">
    <name type="scientific">Emergencia timonensis</name>
    <dbReference type="NCBI Taxonomy" id="1776384"/>
    <lineage>
        <taxon>Bacteria</taxon>
        <taxon>Bacillati</taxon>
        <taxon>Bacillota</taxon>
        <taxon>Clostridia</taxon>
        <taxon>Peptostreptococcales</taxon>
        <taxon>Anaerovoracaceae</taxon>
        <taxon>Emergencia</taxon>
    </lineage>
</organism>
<keyword evidence="1" id="KW-1133">Transmembrane helix</keyword>
<protein>
    <submittedName>
        <fullName evidence="4">DUF4825 domain-containing protein</fullName>
    </submittedName>
</protein>
<evidence type="ECO:0000313" key="5">
    <source>
        <dbReference type="Proteomes" id="UP000284841"/>
    </source>
</evidence>
<accession>A0A415DSR1</accession>
<feature type="domain" description="Putative zinc-finger" evidence="2">
    <location>
        <begin position="8"/>
        <end position="41"/>
    </location>
</feature>
<dbReference type="InterPro" id="IPR027383">
    <property type="entry name" value="Znf_put"/>
</dbReference>
<keyword evidence="1" id="KW-0812">Transmembrane</keyword>
<gene>
    <name evidence="4" type="ORF">DW099_19620</name>
</gene>
<feature type="domain" description="DUF4825" evidence="3">
    <location>
        <begin position="202"/>
        <end position="286"/>
    </location>
</feature>
<dbReference type="EMBL" id="QRMS01000012">
    <property type="protein sequence ID" value="RHJ82771.1"/>
    <property type="molecule type" value="Genomic_DNA"/>
</dbReference>
<dbReference type="Pfam" id="PF16107">
    <property type="entry name" value="DUF4825"/>
    <property type="match status" value="1"/>
</dbReference>
<comment type="caution">
    <text evidence="4">The sequence shown here is derived from an EMBL/GenBank/DDBJ whole genome shotgun (WGS) entry which is preliminary data.</text>
</comment>
<dbReference type="GeneID" id="83005779"/>
<dbReference type="AlphaFoldDB" id="A0A415DSR1"/>
<reference evidence="4 5" key="1">
    <citation type="submission" date="2018-08" db="EMBL/GenBank/DDBJ databases">
        <title>A genome reference for cultivated species of the human gut microbiota.</title>
        <authorList>
            <person name="Zou Y."/>
            <person name="Xue W."/>
            <person name="Luo G."/>
        </authorList>
    </citation>
    <scope>NUCLEOTIDE SEQUENCE [LARGE SCALE GENOMIC DNA]</scope>
    <source>
        <strain evidence="4 5">AM07-24</strain>
    </source>
</reference>
<dbReference type="Pfam" id="PF13490">
    <property type="entry name" value="zf-HC2"/>
    <property type="match status" value="1"/>
</dbReference>
<feature type="transmembrane region" description="Helical" evidence="1">
    <location>
        <begin position="81"/>
        <end position="102"/>
    </location>
</feature>
<keyword evidence="5" id="KW-1185">Reference proteome</keyword>